<evidence type="ECO:0000313" key="3">
    <source>
        <dbReference type="Proteomes" id="UP001164959"/>
    </source>
</evidence>
<name>A0ABY6PI27_9ACTN</name>
<dbReference type="Pfam" id="PF14440">
    <property type="entry name" value="XOO_2897-deam"/>
    <property type="match status" value="1"/>
</dbReference>
<dbReference type="InterPro" id="IPR032722">
    <property type="entry name" value="Deaminase_XOO_2897"/>
</dbReference>
<dbReference type="Pfam" id="PF14435">
    <property type="entry name" value="SUKH-4"/>
    <property type="match status" value="1"/>
</dbReference>
<feature type="region of interest" description="Disordered" evidence="1">
    <location>
        <begin position="1"/>
        <end position="22"/>
    </location>
</feature>
<dbReference type="Proteomes" id="UP001164959">
    <property type="component" value="Chromosome"/>
</dbReference>
<proteinExistence type="predicted"/>
<dbReference type="RefSeq" id="WP_265364297.1">
    <property type="nucleotide sequence ID" value="NZ_CP110636.1"/>
</dbReference>
<accession>A0ABY6PI27</accession>
<protein>
    <submittedName>
        <fullName evidence="2">SUKH-4 family immunity protein</fullName>
    </submittedName>
</protein>
<dbReference type="InterPro" id="IPR025851">
    <property type="entry name" value="SUKH-4"/>
</dbReference>
<gene>
    <name evidence="2" type="ORF">OJ254_25930</name>
</gene>
<organism evidence="2 3">
    <name type="scientific">Streptomyces endophytica</name>
    <dbReference type="NCBI Taxonomy" id="2991496"/>
    <lineage>
        <taxon>Bacteria</taxon>
        <taxon>Bacillati</taxon>
        <taxon>Actinomycetota</taxon>
        <taxon>Actinomycetes</taxon>
        <taxon>Kitasatosporales</taxon>
        <taxon>Streptomycetaceae</taxon>
        <taxon>Streptomyces</taxon>
    </lineage>
</organism>
<reference evidence="2" key="1">
    <citation type="submission" date="2022-11" db="EMBL/GenBank/DDBJ databases">
        <title>Identification and genomic analyses of a novel endophytic actinobacterium Streptomyces endophytica sp. nov. with potential for biocontrol of Yam anthracnose.</title>
        <authorList>
            <person name="Huang X."/>
        </authorList>
    </citation>
    <scope>NUCLEOTIDE SEQUENCE</scope>
    <source>
        <strain evidence="2">HNM0140</strain>
    </source>
</reference>
<keyword evidence="3" id="KW-1185">Reference proteome</keyword>
<evidence type="ECO:0000313" key="2">
    <source>
        <dbReference type="EMBL" id="UZJ33095.1"/>
    </source>
</evidence>
<evidence type="ECO:0000256" key="1">
    <source>
        <dbReference type="SAM" id="MobiDB-lite"/>
    </source>
</evidence>
<feature type="compositionally biased region" description="Basic and acidic residues" evidence="1">
    <location>
        <begin position="1"/>
        <end position="16"/>
    </location>
</feature>
<sequence length="279" mass="31116">MATHEGELREFGREAAGDPLTTPPSVLRLAQVAVPWQVGPYFRTSPEDPVLLGHYAEFAGRHVALEEHRQLARLGTDQGYEICTGPQGTVQAALLDYNEPLRFVNSSPEHFAQSLLELDQLLRAVLTTDQPQAAADAFAQTEQRLRTMDPTAFANQENWWPLVLDDIRDTSSADWYAAFEYIGADGHKQIVTQSGSIGLHPEERLWSSLHGAGIEPSQVLRIHTELEACFMPGHYCSLWMEQTFPDAELTHNFPYGETAESRAQGIRLLREAAAQPPKQ</sequence>
<dbReference type="EMBL" id="CP110636">
    <property type="protein sequence ID" value="UZJ33095.1"/>
    <property type="molecule type" value="Genomic_DNA"/>
</dbReference>